<dbReference type="InterPro" id="IPR000086">
    <property type="entry name" value="NUDIX_hydrolase_dom"/>
</dbReference>
<comment type="cofactor">
    <cofactor evidence="1">
        <name>Mg(2+)</name>
        <dbReference type="ChEBI" id="CHEBI:18420"/>
    </cofactor>
</comment>
<dbReference type="PANTHER" id="PTHR43046">
    <property type="entry name" value="GDP-MANNOSE MANNOSYL HYDROLASE"/>
    <property type="match status" value="1"/>
</dbReference>
<dbReference type="SUPFAM" id="SSF55811">
    <property type="entry name" value="Nudix"/>
    <property type="match status" value="1"/>
</dbReference>
<dbReference type="EMBL" id="JAENHO010000025">
    <property type="protein sequence ID" value="MBL7262032.1"/>
    <property type="molecule type" value="Genomic_DNA"/>
</dbReference>
<keyword evidence="8" id="KW-1185">Reference proteome</keyword>
<dbReference type="Gene3D" id="3.90.79.10">
    <property type="entry name" value="Nucleoside Triphosphate Pyrophosphohydrolase"/>
    <property type="match status" value="1"/>
</dbReference>
<comment type="caution">
    <text evidence="7">The sequence shown here is derived from an EMBL/GenBank/DDBJ whole genome shotgun (WGS) entry which is preliminary data.</text>
</comment>
<evidence type="ECO:0000256" key="1">
    <source>
        <dbReference type="ARBA" id="ARBA00001946"/>
    </source>
</evidence>
<sequence>MTVVQRRAARVLLVDSAGRALLLYGGDPARPGTSWWFTPGGGLESDETPAEGAARELLEEIGLQVDPAELGEPVFRHVAEFSYDARDYRQEQDFFVLRVPEWQVDTAGMDAEEKATITAHRWWSADEIEASAESIFPVELPELLRRVP</sequence>
<gene>
    <name evidence="7" type="ORF">JKJ07_47950</name>
</gene>
<dbReference type="PANTHER" id="PTHR43046:SF12">
    <property type="entry name" value="GDP-MANNOSE MANNOSYL HYDROLASE"/>
    <property type="match status" value="1"/>
</dbReference>
<dbReference type="RefSeq" id="WP_203078581.1">
    <property type="nucleotide sequence ID" value="NZ_JAENHO010000025.1"/>
</dbReference>
<protein>
    <submittedName>
        <fullName evidence="7">NUDIX domain-containing protein</fullName>
    </submittedName>
</protein>
<keyword evidence="4" id="KW-0460">Magnesium</keyword>
<reference evidence="7 8" key="1">
    <citation type="submission" date="2021-01" db="EMBL/GenBank/DDBJ databases">
        <title>Actinoplanes sp. nov. LDG1-01 isolated from lichen.</title>
        <authorList>
            <person name="Saeng-In P."/>
            <person name="Phongsopitanun W."/>
            <person name="Kanchanasin P."/>
            <person name="Yuki M."/>
            <person name="Kudo T."/>
            <person name="Ohkuma M."/>
            <person name="Tanasupawat S."/>
        </authorList>
    </citation>
    <scope>NUCLEOTIDE SEQUENCE [LARGE SCALE GENOMIC DNA]</scope>
    <source>
        <strain evidence="7 8">LDG1-01</strain>
    </source>
</reference>
<evidence type="ECO:0000313" key="8">
    <source>
        <dbReference type="Proteomes" id="UP000598996"/>
    </source>
</evidence>
<evidence type="ECO:0000256" key="5">
    <source>
        <dbReference type="RuleBase" id="RU003476"/>
    </source>
</evidence>
<dbReference type="PRINTS" id="PR00502">
    <property type="entry name" value="NUDIXFAMILY"/>
</dbReference>
<evidence type="ECO:0000313" key="7">
    <source>
        <dbReference type="EMBL" id="MBL7262032.1"/>
    </source>
</evidence>
<accession>A0ABS1W5R2</accession>
<name>A0ABS1W5R2_9ACTN</name>
<organism evidence="7 8">
    <name type="scientific">Paractinoplanes lichenicola</name>
    <dbReference type="NCBI Taxonomy" id="2802976"/>
    <lineage>
        <taxon>Bacteria</taxon>
        <taxon>Bacillati</taxon>
        <taxon>Actinomycetota</taxon>
        <taxon>Actinomycetes</taxon>
        <taxon>Micromonosporales</taxon>
        <taxon>Micromonosporaceae</taxon>
        <taxon>Paractinoplanes</taxon>
    </lineage>
</organism>
<dbReference type="InterPro" id="IPR015797">
    <property type="entry name" value="NUDIX_hydrolase-like_dom_sf"/>
</dbReference>
<evidence type="ECO:0000256" key="3">
    <source>
        <dbReference type="ARBA" id="ARBA00022801"/>
    </source>
</evidence>
<dbReference type="InterPro" id="IPR020084">
    <property type="entry name" value="NUDIX_hydrolase_CS"/>
</dbReference>
<dbReference type="InterPro" id="IPR020476">
    <property type="entry name" value="Nudix_hydrolase"/>
</dbReference>
<dbReference type="CDD" id="cd04685">
    <property type="entry name" value="NUDIX_Hydrolase"/>
    <property type="match status" value="1"/>
</dbReference>
<evidence type="ECO:0000259" key="6">
    <source>
        <dbReference type="PROSITE" id="PS51462"/>
    </source>
</evidence>
<dbReference type="PROSITE" id="PS00893">
    <property type="entry name" value="NUDIX_BOX"/>
    <property type="match status" value="1"/>
</dbReference>
<keyword evidence="3 5" id="KW-0378">Hydrolase</keyword>
<dbReference type="Proteomes" id="UP000598996">
    <property type="component" value="Unassembled WGS sequence"/>
</dbReference>
<dbReference type="PROSITE" id="PS51462">
    <property type="entry name" value="NUDIX"/>
    <property type="match status" value="1"/>
</dbReference>
<proteinExistence type="inferred from homology"/>
<evidence type="ECO:0000256" key="4">
    <source>
        <dbReference type="ARBA" id="ARBA00022842"/>
    </source>
</evidence>
<dbReference type="Pfam" id="PF00293">
    <property type="entry name" value="NUDIX"/>
    <property type="match status" value="1"/>
</dbReference>
<feature type="domain" description="Nudix hydrolase" evidence="6">
    <location>
        <begin position="4"/>
        <end position="148"/>
    </location>
</feature>
<comment type="similarity">
    <text evidence="2 5">Belongs to the Nudix hydrolase family.</text>
</comment>
<evidence type="ECO:0000256" key="2">
    <source>
        <dbReference type="ARBA" id="ARBA00005582"/>
    </source>
</evidence>